<dbReference type="InterPro" id="IPR029021">
    <property type="entry name" value="Prot-tyrosine_phosphatase-like"/>
</dbReference>
<dbReference type="InterPro" id="IPR005939">
    <property type="entry name" value="BLH_phosphatase-like"/>
</dbReference>
<evidence type="ECO:0000259" key="1">
    <source>
        <dbReference type="Pfam" id="PF04273"/>
    </source>
</evidence>
<feature type="domain" description="Beta-lactamase hydrolase-like protein phosphatase-like" evidence="1">
    <location>
        <begin position="13"/>
        <end position="106"/>
    </location>
</feature>
<evidence type="ECO:0000313" key="3">
    <source>
        <dbReference type="Proteomes" id="UP001139095"/>
    </source>
</evidence>
<dbReference type="NCBIfam" id="TIGR01244">
    <property type="entry name" value="TIGR01244 family sulfur transferase"/>
    <property type="match status" value="1"/>
</dbReference>
<dbReference type="RefSeq" id="WP_226752888.1">
    <property type="nucleotide sequence ID" value="NZ_JAJATW010000001.1"/>
</dbReference>
<organism evidence="2 3">
    <name type="scientific">Marinomonas algarum</name>
    <dbReference type="NCBI Taxonomy" id="2883105"/>
    <lineage>
        <taxon>Bacteria</taxon>
        <taxon>Pseudomonadati</taxon>
        <taxon>Pseudomonadota</taxon>
        <taxon>Gammaproteobacteria</taxon>
        <taxon>Oceanospirillales</taxon>
        <taxon>Oceanospirillaceae</taxon>
        <taxon>Marinomonas</taxon>
    </lineage>
</organism>
<dbReference type="Pfam" id="PF04273">
    <property type="entry name" value="BLH_phosphatase"/>
    <property type="match status" value="1"/>
</dbReference>
<dbReference type="Gene3D" id="3.90.190.10">
    <property type="entry name" value="Protein tyrosine phosphatase superfamily"/>
    <property type="match status" value="1"/>
</dbReference>
<evidence type="ECO:0000313" key="2">
    <source>
        <dbReference type="EMBL" id="MCB5160509.1"/>
    </source>
</evidence>
<accession>A0A9X1IJ75</accession>
<reference evidence="2" key="1">
    <citation type="submission" date="2021-10" db="EMBL/GenBank/DDBJ databases">
        <title>Marinomonas pontica sp. nov., isolated from the Black Sea.</title>
        <authorList>
            <person name="Zhao L.-H."/>
            <person name="Xue J.-H."/>
        </authorList>
    </citation>
    <scope>NUCLEOTIDE SEQUENCE</scope>
    <source>
        <strain evidence="2">E8</strain>
    </source>
</reference>
<protein>
    <submittedName>
        <fullName evidence="2">TIGR01244 family phosphatase</fullName>
    </submittedName>
</protein>
<gene>
    <name evidence="2" type="ORF">LG368_01195</name>
</gene>
<dbReference type="Proteomes" id="UP001139095">
    <property type="component" value="Unassembled WGS sequence"/>
</dbReference>
<dbReference type="EMBL" id="JAJATW010000001">
    <property type="protein sequence ID" value="MCB5160509.1"/>
    <property type="molecule type" value="Genomic_DNA"/>
</dbReference>
<comment type="caution">
    <text evidence="2">The sequence shown here is derived from an EMBL/GenBank/DDBJ whole genome shotgun (WGS) entry which is preliminary data.</text>
</comment>
<sequence>MNTLAELDAYYFATPQLVAEDLASLKEQGFERVINNRPEGEADDQPVGDELRAAAEALGLEYIANPIDLPKLSQVQIDQQGNAIAEQKKTVAFCRTGTRSTVLWVLLENAKGGNIDTLSAYAAAKGFDLTRCEPAMAPWLK</sequence>
<proteinExistence type="predicted"/>
<dbReference type="AlphaFoldDB" id="A0A9X1IJ75"/>
<dbReference type="GO" id="GO:0016787">
    <property type="term" value="F:hydrolase activity"/>
    <property type="evidence" value="ECO:0007669"/>
    <property type="project" value="InterPro"/>
</dbReference>
<keyword evidence="3" id="KW-1185">Reference proteome</keyword>
<name>A0A9X1IJ75_9GAMM</name>